<gene>
    <name evidence="1" type="ORF">SAMN06297397_1732</name>
</gene>
<sequence length="311" mass="34591">MKKTLSLILAAAILLGSLVMTAAASADGMYIITDSDTRELTRDELWEYQYDTLLYAFNEIYARHGYKFETGSRCYNWFTQMPWYVPNENENSKDHHETYSHCSATENRNVDLIKDVRREMRELKTTNPKGKGMPTPPAQDVNKPRGFNYVKLDANQKLAVYTAPSAKAYRANNGKAAVSTNGAVYALGWDNGWMLMLYEADKAGQYRIGYVDGAKIKGKKPALDQLSWDGSMCEVETATALTDDPALTGRTLVQLPAGTRVTYLTTMYNSTAWDYIETTINGETARGFVPGGMLSITGVDITEQQTPEGDG</sequence>
<comment type="caution">
    <text evidence="1">The sequence shown here is derived from an EMBL/GenBank/DDBJ whole genome shotgun (WGS) entry which is preliminary data.</text>
</comment>
<organism evidence="1 2">
    <name type="scientific">Aristaeella lactis</name>
    <dbReference type="NCBI Taxonomy" id="3046383"/>
    <lineage>
        <taxon>Bacteria</taxon>
        <taxon>Bacillati</taxon>
        <taxon>Bacillota</taxon>
        <taxon>Clostridia</taxon>
        <taxon>Eubacteriales</taxon>
        <taxon>Aristaeellaceae</taxon>
        <taxon>Aristaeella</taxon>
    </lineage>
</organism>
<protein>
    <submittedName>
        <fullName evidence="1">YARHG domain-containing protein</fullName>
    </submittedName>
</protein>
<reference evidence="1" key="1">
    <citation type="submission" date="2017-04" db="EMBL/GenBank/DDBJ databases">
        <authorList>
            <person name="Varghese N."/>
            <person name="Submissions S."/>
        </authorList>
    </citation>
    <scope>NUCLEOTIDE SEQUENCE</scope>
    <source>
        <strain evidence="1">WTE2008</strain>
    </source>
</reference>
<name>A0AC61PLP4_9FIRM</name>
<dbReference type="EMBL" id="FWXZ01000003">
    <property type="protein sequence ID" value="SMC64503.1"/>
    <property type="molecule type" value="Genomic_DNA"/>
</dbReference>
<evidence type="ECO:0000313" key="1">
    <source>
        <dbReference type="EMBL" id="SMC64503.1"/>
    </source>
</evidence>
<accession>A0AC61PLP4</accession>
<evidence type="ECO:0000313" key="2">
    <source>
        <dbReference type="Proteomes" id="UP000192328"/>
    </source>
</evidence>
<keyword evidence="2" id="KW-1185">Reference proteome</keyword>
<proteinExistence type="predicted"/>
<dbReference type="Proteomes" id="UP000192328">
    <property type="component" value="Unassembled WGS sequence"/>
</dbReference>